<dbReference type="PANTHER" id="PTHR35617:SF3">
    <property type="entry name" value="CORE-BINDING (CB) DOMAIN-CONTAINING PROTEIN"/>
    <property type="match status" value="1"/>
</dbReference>
<evidence type="ECO:0000313" key="1">
    <source>
        <dbReference type="EMBL" id="EZA48749.1"/>
    </source>
</evidence>
<sequence length="79" mass="9112">MRPQPFISFSSFEGHENLCIYSLLKHYLHVTKDLRVSSDDSLFISFARPHRAIGSQLISRWLRSSLEECGVRTECFAPP</sequence>
<proteinExistence type="predicted"/>
<dbReference type="EMBL" id="KK107573">
    <property type="protein sequence ID" value="EZA48749.1"/>
    <property type="molecule type" value="Genomic_DNA"/>
</dbReference>
<organism evidence="1 2">
    <name type="scientific">Ooceraea biroi</name>
    <name type="common">Clonal raider ant</name>
    <name type="synonym">Cerapachys biroi</name>
    <dbReference type="NCBI Taxonomy" id="2015173"/>
    <lineage>
        <taxon>Eukaryota</taxon>
        <taxon>Metazoa</taxon>
        <taxon>Ecdysozoa</taxon>
        <taxon>Arthropoda</taxon>
        <taxon>Hexapoda</taxon>
        <taxon>Insecta</taxon>
        <taxon>Pterygota</taxon>
        <taxon>Neoptera</taxon>
        <taxon>Endopterygota</taxon>
        <taxon>Hymenoptera</taxon>
        <taxon>Apocrita</taxon>
        <taxon>Aculeata</taxon>
        <taxon>Formicoidea</taxon>
        <taxon>Formicidae</taxon>
        <taxon>Dorylinae</taxon>
        <taxon>Ooceraea</taxon>
    </lineage>
</organism>
<evidence type="ECO:0000313" key="2">
    <source>
        <dbReference type="Proteomes" id="UP000053097"/>
    </source>
</evidence>
<keyword evidence="2" id="KW-1185">Reference proteome</keyword>
<gene>
    <name evidence="1" type="ORF">X777_13161</name>
</gene>
<accession>A0A026W108</accession>
<dbReference type="Proteomes" id="UP000053097">
    <property type="component" value="Unassembled WGS sequence"/>
</dbReference>
<reference evidence="1 2" key="1">
    <citation type="journal article" date="2014" name="Curr. Biol.">
        <title>The genome of the clonal raider ant Cerapachys biroi.</title>
        <authorList>
            <person name="Oxley P.R."/>
            <person name="Ji L."/>
            <person name="Fetter-Pruneda I."/>
            <person name="McKenzie S.K."/>
            <person name="Li C."/>
            <person name="Hu H."/>
            <person name="Zhang G."/>
            <person name="Kronauer D.J."/>
        </authorList>
    </citation>
    <scope>NUCLEOTIDE SEQUENCE [LARGE SCALE GENOMIC DNA]</scope>
</reference>
<protein>
    <submittedName>
        <fullName evidence="1">Uncharacterized protein</fullName>
    </submittedName>
</protein>
<dbReference type="AlphaFoldDB" id="A0A026W108"/>
<dbReference type="PANTHER" id="PTHR35617">
    <property type="entry name" value="PHAGE_INTEGRASE DOMAIN-CONTAINING PROTEIN"/>
    <property type="match status" value="1"/>
</dbReference>
<dbReference type="OrthoDB" id="7692528at2759"/>
<name>A0A026W108_OOCBI</name>